<feature type="binding site" evidence="9">
    <location>
        <position position="138"/>
    </location>
    <ligand>
        <name>a divalent metal cation</name>
        <dbReference type="ChEBI" id="CHEBI:60240"/>
    </ligand>
</feature>
<dbReference type="SUPFAM" id="SSF53659">
    <property type="entry name" value="Isocitrate/Isopropylmalate dehydrogenase-like"/>
    <property type="match status" value="1"/>
</dbReference>
<dbReference type="GO" id="GO:0004470">
    <property type="term" value="F:malic enzyme activity"/>
    <property type="evidence" value="ECO:0007669"/>
    <property type="project" value="InterPro"/>
</dbReference>
<dbReference type="InterPro" id="IPR015884">
    <property type="entry name" value="Malic_enzyme_CS"/>
</dbReference>
<dbReference type="InterPro" id="IPR042113">
    <property type="entry name" value="P_AcTrfase_dom1"/>
</dbReference>
<dbReference type="OrthoDB" id="9805787at2"/>
<dbReference type="PROSITE" id="PS00331">
    <property type="entry name" value="MALIC_ENZYMES"/>
    <property type="match status" value="1"/>
</dbReference>
<evidence type="ECO:0000259" key="11">
    <source>
        <dbReference type="SMART" id="SM00919"/>
    </source>
</evidence>
<dbReference type="STRING" id="321339.SAMN05444340_101338"/>
<evidence type="ECO:0000256" key="9">
    <source>
        <dbReference type="PIRSR" id="PIRSR036684-2"/>
    </source>
</evidence>
<feature type="binding site" evidence="10">
    <location>
        <begin position="78"/>
        <end position="85"/>
    </location>
    <ligand>
        <name>NADP(+)</name>
        <dbReference type="ChEBI" id="CHEBI:58349"/>
    </ligand>
</feature>
<name>A0A1H3FBW7_9RHOB</name>
<evidence type="ECO:0000313" key="13">
    <source>
        <dbReference type="EMBL" id="SDX88553.1"/>
    </source>
</evidence>
<proteinExistence type="inferred from homology"/>
<dbReference type="InterPro" id="IPR002505">
    <property type="entry name" value="PTA_PTB"/>
</dbReference>
<dbReference type="FunFam" id="3.40.50.10380:FF:000003">
    <property type="entry name" value="NADP-dependent malic enzyme"/>
    <property type="match status" value="1"/>
</dbReference>
<dbReference type="Pfam" id="PF01515">
    <property type="entry name" value="PTA_PTB"/>
    <property type="match status" value="1"/>
</dbReference>
<feature type="binding site" evidence="9">
    <location>
        <position position="139"/>
    </location>
    <ligand>
        <name>a divalent metal cation</name>
        <dbReference type="ChEBI" id="CHEBI:60240"/>
    </ligand>
</feature>
<dbReference type="Proteomes" id="UP000199286">
    <property type="component" value="Unassembled WGS sequence"/>
</dbReference>
<dbReference type="GO" id="GO:0006108">
    <property type="term" value="P:malate metabolic process"/>
    <property type="evidence" value="ECO:0007669"/>
    <property type="project" value="InterPro"/>
</dbReference>
<dbReference type="RefSeq" id="WP_089878200.1">
    <property type="nucleotide sequence ID" value="NZ_FNPF01000001.1"/>
</dbReference>
<dbReference type="InterPro" id="IPR012301">
    <property type="entry name" value="Malic_N_dom"/>
</dbReference>
<dbReference type="Gene3D" id="3.40.50.10750">
    <property type="entry name" value="Isocitrate/Isopropylmalate dehydrogenase-like"/>
    <property type="match status" value="1"/>
</dbReference>
<dbReference type="InterPro" id="IPR046346">
    <property type="entry name" value="Aminoacid_DH-like_N_sf"/>
</dbReference>
<dbReference type="Gene3D" id="3.40.50.10950">
    <property type="match status" value="1"/>
</dbReference>
<dbReference type="InterPro" id="IPR036291">
    <property type="entry name" value="NAD(P)-bd_dom_sf"/>
</dbReference>
<keyword evidence="5 9" id="KW-0479">Metal-binding</keyword>
<dbReference type="AlphaFoldDB" id="A0A1H3FBW7"/>
<feature type="binding site" evidence="10">
    <location>
        <position position="289"/>
    </location>
    <ligand>
        <name>a divalent metal cation</name>
        <dbReference type="ChEBI" id="CHEBI:60240"/>
    </ligand>
</feature>
<evidence type="ECO:0000256" key="7">
    <source>
        <dbReference type="ARBA" id="ARBA00023268"/>
    </source>
</evidence>
<feature type="domain" description="Malic enzyme NAD-binding" evidence="11">
    <location>
        <begin position="165"/>
        <end position="401"/>
    </location>
</feature>
<comment type="similarity">
    <text evidence="3">In the N-terminal section; belongs to the malic enzymes family.</text>
</comment>
<dbReference type="SMART" id="SM01274">
    <property type="entry name" value="malic"/>
    <property type="match status" value="1"/>
</dbReference>
<dbReference type="PIRSF" id="PIRSF036684">
    <property type="entry name" value="ME_PTA"/>
    <property type="match status" value="1"/>
</dbReference>
<dbReference type="PANTHER" id="PTHR43237:SF4">
    <property type="entry name" value="NADP-DEPENDENT MALIC ENZYME"/>
    <property type="match status" value="1"/>
</dbReference>
<dbReference type="GO" id="GO:0016746">
    <property type="term" value="F:acyltransferase activity"/>
    <property type="evidence" value="ECO:0007669"/>
    <property type="project" value="InterPro"/>
</dbReference>
<dbReference type="InterPro" id="IPR012188">
    <property type="entry name" value="ME_PTA"/>
</dbReference>
<dbReference type="GO" id="GO:0016616">
    <property type="term" value="F:oxidoreductase activity, acting on the CH-OH group of donors, NAD or NADP as acceptor"/>
    <property type="evidence" value="ECO:0007669"/>
    <property type="project" value="InterPro"/>
</dbReference>
<reference evidence="13 14" key="1">
    <citation type="submission" date="2016-10" db="EMBL/GenBank/DDBJ databases">
        <authorList>
            <person name="de Groot N.N."/>
        </authorList>
    </citation>
    <scope>NUCLEOTIDE SEQUENCE [LARGE SCALE GENOMIC DNA]</scope>
    <source>
        <strain evidence="13 14">DSM 26880</strain>
    </source>
</reference>
<evidence type="ECO:0000256" key="1">
    <source>
        <dbReference type="ARBA" id="ARBA00001936"/>
    </source>
</evidence>
<feature type="binding site" evidence="10">
    <location>
        <position position="164"/>
    </location>
    <ligand>
        <name>a divalent metal cation</name>
        <dbReference type="ChEBI" id="CHEBI:60240"/>
    </ligand>
</feature>
<keyword evidence="10" id="KW-0521">NADP</keyword>
<accession>A0A1H3FBW7</accession>
<dbReference type="InterPro" id="IPR045213">
    <property type="entry name" value="Malic_NAD-bd_bact_type"/>
</dbReference>
<protein>
    <submittedName>
        <fullName evidence="13">Malate dehydrogenase (Oxaloacetate-decarboxylating)(NADP+)</fullName>
    </submittedName>
</protein>
<feature type="domain" description="Malic enzyme N-terminal" evidence="12">
    <location>
        <begin position="20"/>
        <end position="153"/>
    </location>
</feature>
<comment type="cofactor">
    <cofactor evidence="1">
        <name>Mn(2+)</name>
        <dbReference type="ChEBI" id="CHEBI:29035"/>
    </cofactor>
</comment>
<dbReference type="EMBL" id="FNPF01000001">
    <property type="protein sequence ID" value="SDX88553.1"/>
    <property type="molecule type" value="Genomic_DNA"/>
</dbReference>
<keyword evidence="14" id="KW-1185">Reference proteome</keyword>
<dbReference type="FunFam" id="3.40.50.720:FF:000095">
    <property type="entry name" value="NADP-dependent malic enzyme"/>
    <property type="match status" value="1"/>
</dbReference>
<dbReference type="GO" id="GO:0046872">
    <property type="term" value="F:metal ion binding"/>
    <property type="evidence" value="ECO:0007669"/>
    <property type="project" value="UniProtKB-KW"/>
</dbReference>
<dbReference type="Gene3D" id="3.40.50.10380">
    <property type="entry name" value="Malic enzyme, N-terminal domain"/>
    <property type="match status" value="1"/>
</dbReference>
<dbReference type="CDD" id="cd05311">
    <property type="entry name" value="NAD_bind_2_malic_enz"/>
    <property type="match status" value="1"/>
</dbReference>
<dbReference type="Pfam" id="PF00390">
    <property type="entry name" value="malic"/>
    <property type="match status" value="1"/>
</dbReference>
<dbReference type="SUPFAM" id="SSF53223">
    <property type="entry name" value="Aminoacid dehydrogenase-like, N-terminal domain"/>
    <property type="match status" value="1"/>
</dbReference>
<dbReference type="Gene3D" id="3.40.50.720">
    <property type="entry name" value="NAD(P)-binding Rossmann-like Domain"/>
    <property type="match status" value="1"/>
</dbReference>
<organism evidence="13 14">
    <name type="scientific">Citreimonas salinaria</name>
    <dbReference type="NCBI Taxonomy" id="321339"/>
    <lineage>
        <taxon>Bacteria</taxon>
        <taxon>Pseudomonadati</taxon>
        <taxon>Pseudomonadota</taxon>
        <taxon>Alphaproteobacteria</taxon>
        <taxon>Rhodobacterales</taxon>
        <taxon>Roseobacteraceae</taxon>
        <taxon>Citreimonas</taxon>
    </lineage>
</organism>
<feature type="active site" description="Proton acceptor" evidence="8">
    <location>
        <position position="96"/>
    </location>
</feature>
<evidence type="ECO:0000256" key="2">
    <source>
        <dbReference type="ARBA" id="ARBA00001946"/>
    </source>
</evidence>
<dbReference type="InterPro" id="IPR037062">
    <property type="entry name" value="Malic_N_dom_sf"/>
</dbReference>
<keyword evidence="7" id="KW-0511">Multifunctional enzyme</keyword>
<dbReference type="InterPro" id="IPR012302">
    <property type="entry name" value="Malic_NAD-bd"/>
</dbReference>
<comment type="cofactor">
    <cofactor evidence="2">
        <name>Mg(2+)</name>
        <dbReference type="ChEBI" id="CHEBI:18420"/>
    </cofactor>
</comment>
<dbReference type="SMART" id="SM00919">
    <property type="entry name" value="Malic_M"/>
    <property type="match status" value="1"/>
</dbReference>
<evidence type="ECO:0000256" key="5">
    <source>
        <dbReference type="ARBA" id="ARBA00022723"/>
    </source>
</evidence>
<dbReference type="InterPro" id="IPR042112">
    <property type="entry name" value="P_AcTrfase_dom2"/>
</dbReference>
<evidence type="ECO:0000313" key="14">
    <source>
        <dbReference type="Proteomes" id="UP000199286"/>
    </source>
</evidence>
<dbReference type="GO" id="GO:0051287">
    <property type="term" value="F:NAD binding"/>
    <property type="evidence" value="ECO:0007669"/>
    <property type="project" value="InterPro"/>
</dbReference>
<sequence length="751" mass="81126">MSRTKYTREEALAFHYEPMPGKWEVNATVPMTTQRDLSLAYSPGVAVPCEEIAQNPELAYDYTNKGNLVAVISNGTAVLGLGNLGALGSKPVMEGKSVLFKRFADVNSIDIELDTEDPDEFIKAVKLMGPTFGGINLEDIKAPECFIIEQTLKEQMDIPVFHDDQHGTAVICAAGLINALHISGKKIEDCRIVLNGAGAAGIACIELLKSMGARHENCIACDTKGVIYQGRTEGMNQWKSAHAVKTDLRTLEEAMKGADVFIGVSVKGAVTPAMVESMADNPVIFAMANPDPEITPEEAQEIRQDAIVATGRSDYPNQVNNVLGFPYLFRGALDIHARAINDAMKIACAEALAALAREDVPDEVALAYGTALSFGRDYIIPTPFDPRLIWRIPPAVARAGMDTGAARRPIIDMEAYEESLKVRMDPTASILRSINARARANQTRMIFSEGDDPRVLRAAVMYQRSGLGQALVVGREADVKAKLDAAGLADAASEIEVVNAANTPHLETYKEFLYARGQRKGLDRTDVHRLAARDRHVFAALMLAHGHGDGLILGATRKSAHVMELINHVFDADAKHGAAGVTVLLHKGRIVLVADTLVHEWPNEHDLATIAERAAGVARHLGLEPRVAFVSFSTFGYPVSERAEKMHLAPEVLDARGVSFEYEGEMTVDVALNTRAQEAYPFQRLTGPANILVVPARHSASISVKMMQELAGATVIGPILTGVDRSIQICSTNSTANDILNMAVLAACKVG</sequence>
<evidence type="ECO:0000259" key="12">
    <source>
        <dbReference type="SMART" id="SM01274"/>
    </source>
</evidence>
<dbReference type="Pfam" id="PF03949">
    <property type="entry name" value="Malic_M"/>
    <property type="match status" value="1"/>
</dbReference>
<evidence type="ECO:0000256" key="8">
    <source>
        <dbReference type="PIRSR" id="PIRSR036684-1"/>
    </source>
</evidence>
<keyword evidence="6" id="KW-0560">Oxidoreductase</keyword>
<dbReference type="InterPro" id="IPR051674">
    <property type="entry name" value="Malate_Decarboxylase"/>
</dbReference>
<comment type="similarity">
    <text evidence="4">In the C-terminal section; belongs to the phosphate acetyltransferase and butyryltransferase family.</text>
</comment>
<dbReference type="PANTHER" id="PTHR43237">
    <property type="entry name" value="NADP-DEPENDENT MALIC ENZYME"/>
    <property type="match status" value="1"/>
</dbReference>
<evidence type="ECO:0000256" key="6">
    <source>
        <dbReference type="ARBA" id="ARBA00023002"/>
    </source>
</evidence>
<dbReference type="SUPFAM" id="SSF51735">
    <property type="entry name" value="NAD(P)-binding Rossmann-fold domains"/>
    <property type="match status" value="1"/>
</dbReference>
<gene>
    <name evidence="13" type="ORF">SAMN05444340_101338</name>
</gene>
<evidence type="ECO:0000256" key="3">
    <source>
        <dbReference type="ARBA" id="ARBA00007686"/>
    </source>
</evidence>
<evidence type="ECO:0000256" key="10">
    <source>
        <dbReference type="PIRSR" id="PIRSR036684-3"/>
    </source>
</evidence>
<evidence type="ECO:0000256" key="4">
    <source>
        <dbReference type="ARBA" id="ARBA00008756"/>
    </source>
</evidence>